<gene>
    <name evidence="2" type="ORF">GGD90_001805</name>
</gene>
<evidence type="ECO:0000256" key="1">
    <source>
        <dbReference type="SAM" id="Phobius"/>
    </source>
</evidence>
<reference evidence="2 3" key="1">
    <citation type="submission" date="2020-08" db="EMBL/GenBank/DDBJ databases">
        <title>Genome sequencing of Purple Non-Sulfur Bacteria from various extreme environments.</title>
        <authorList>
            <person name="Mayer M."/>
        </authorList>
    </citation>
    <scope>NUCLEOTIDE SEQUENCE [LARGE SCALE GENOMIC DNA]</scope>
    <source>
        <strain evidence="2 3">2761</strain>
    </source>
</reference>
<name>A0A840FZV6_RHOTE</name>
<feature type="transmembrane region" description="Helical" evidence="1">
    <location>
        <begin position="355"/>
        <end position="379"/>
    </location>
</feature>
<accession>A0A840FZV6</accession>
<dbReference type="RefSeq" id="WP_153116192.1">
    <property type="nucleotide sequence ID" value="NZ_JACIGE010000005.1"/>
</dbReference>
<dbReference type="EMBL" id="JACIGE010000005">
    <property type="protein sequence ID" value="MBB4247434.1"/>
    <property type="molecule type" value="Genomic_DNA"/>
</dbReference>
<keyword evidence="1" id="KW-1133">Transmembrane helix</keyword>
<dbReference type="PANTHER" id="PTHR34219">
    <property type="entry name" value="IRON-REGULATED INNER MEMBRANE PROTEIN-RELATED"/>
    <property type="match status" value="1"/>
</dbReference>
<evidence type="ECO:0000313" key="2">
    <source>
        <dbReference type="EMBL" id="MBB4247434.1"/>
    </source>
</evidence>
<organism evidence="2 3">
    <name type="scientific">Rhodocyclus tenuis</name>
    <name type="common">Rhodospirillum tenue</name>
    <dbReference type="NCBI Taxonomy" id="1066"/>
    <lineage>
        <taxon>Bacteria</taxon>
        <taxon>Pseudomonadati</taxon>
        <taxon>Pseudomonadota</taxon>
        <taxon>Betaproteobacteria</taxon>
        <taxon>Rhodocyclales</taxon>
        <taxon>Rhodocyclaceae</taxon>
        <taxon>Rhodocyclus</taxon>
    </lineage>
</organism>
<keyword evidence="1" id="KW-0472">Membrane</keyword>
<sequence length="404" mass="43622">MRAWLVIAHRWFGLSCALFLTVAGLTGAVIAWDHELDAWLNPAFYRTGSTAAPLPAAELAARLERAEPALQIRYLPLAVAPGETLTVFVEPRPEPATGVLAELGYSQVAIDPASGEVLARREWGRAALDRKHLLPFLYKLHYSLHLPDAFGLPLGTLFMGGIAIVWLIDTLLALVIAFPSRGSWRQSFAFRWRAGGYRLNFDLHRSGGVWLFPLLLTLALTSVSMNLKNEVMRPLVAAVSPLTPSPATLRTEPPAPGERVLAFTDIVDIAEREALAHGITAPPGGVWRDSLHGVYGVGFFAAGASHGDGGLGNPWLYFDARDGRVLGADVPGTGTAGDIFLQAMFPLHSGRIAGLAGRIVVSACGLLIAALCVTGLVIWARKRRARRHAERVRAPLTSVREFST</sequence>
<keyword evidence="1" id="KW-0812">Transmembrane</keyword>
<dbReference type="PANTHER" id="PTHR34219:SF5">
    <property type="entry name" value="BLR4505 PROTEIN"/>
    <property type="match status" value="1"/>
</dbReference>
<dbReference type="AlphaFoldDB" id="A0A840FZV6"/>
<comment type="caution">
    <text evidence="2">The sequence shown here is derived from an EMBL/GenBank/DDBJ whole genome shotgun (WGS) entry which is preliminary data.</text>
</comment>
<dbReference type="OrthoDB" id="7238323at2"/>
<evidence type="ECO:0000313" key="3">
    <source>
        <dbReference type="Proteomes" id="UP000587070"/>
    </source>
</evidence>
<dbReference type="Pfam" id="PF03929">
    <property type="entry name" value="PepSY_TM"/>
    <property type="match status" value="1"/>
</dbReference>
<feature type="transmembrane region" description="Helical" evidence="1">
    <location>
        <begin position="157"/>
        <end position="178"/>
    </location>
</feature>
<feature type="transmembrane region" description="Helical" evidence="1">
    <location>
        <begin position="12"/>
        <end position="32"/>
    </location>
</feature>
<dbReference type="Proteomes" id="UP000587070">
    <property type="component" value="Unassembled WGS sequence"/>
</dbReference>
<keyword evidence="3" id="KW-1185">Reference proteome</keyword>
<dbReference type="InterPro" id="IPR005625">
    <property type="entry name" value="PepSY-ass_TM"/>
</dbReference>
<protein>
    <submittedName>
        <fullName evidence="2">Putative iron-regulated membrane protein</fullName>
    </submittedName>
</protein>
<proteinExistence type="predicted"/>
<feature type="transmembrane region" description="Helical" evidence="1">
    <location>
        <begin position="208"/>
        <end position="227"/>
    </location>
</feature>